<feature type="transmembrane region" description="Helical" evidence="7">
    <location>
        <begin position="246"/>
        <end position="264"/>
    </location>
</feature>
<keyword evidence="5 7" id="KW-1133">Transmembrane helix</keyword>
<sequence length="268" mass="28502">LPFMLRSKYNKGLALGSILAGGSLGVLIPPSIVFIIYGMFAGESIGKLFMGGVGPGLVLAGLYITYIGIRSYLDPQLAPALPEEERTLSLRQKISLTRTLILPILLIMGVLGTIYLGLATPGEAAGIGAAGAIICAAIYRKFNWQNLKESVYGTIKTLGITFWLCAGAYLFAGVFTVAGGAEYIGGMLSGLPLGRWGILFVMQLILILLGMVIDTIGIVILLVPIFVPVINALGFDSLWFGVVFNVNLQIGYLSPPFGYSLFYLKGVA</sequence>
<evidence type="ECO:0000256" key="2">
    <source>
        <dbReference type="ARBA" id="ARBA00022475"/>
    </source>
</evidence>
<dbReference type="PANTHER" id="PTHR33362:SF7">
    <property type="entry name" value="SLL1103 PROTEIN"/>
    <property type="match status" value="1"/>
</dbReference>
<protein>
    <recommendedName>
        <fullName evidence="8">TRAP C4-dicarboxylate transport system permease DctM subunit domain-containing protein</fullName>
    </recommendedName>
</protein>
<feature type="non-terminal residue" evidence="9">
    <location>
        <position position="268"/>
    </location>
</feature>
<keyword evidence="4 7" id="KW-0812">Transmembrane</keyword>
<feature type="transmembrane region" description="Helical" evidence="7">
    <location>
        <begin position="100"/>
        <end position="118"/>
    </location>
</feature>
<feature type="transmembrane region" description="Helical" evidence="7">
    <location>
        <begin position="124"/>
        <end position="139"/>
    </location>
</feature>
<evidence type="ECO:0000256" key="3">
    <source>
        <dbReference type="ARBA" id="ARBA00022519"/>
    </source>
</evidence>
<dbReference type="GO" id="GO:0005886">
    <property type="term" value="C:plasma membrane"/>
    <property type="evidence" value="ECO:0007669"/>
    <property type="project" value="UniProtKB-SubCell"/>
</dbReference>
<feature type="transmembrane region" description="Helical" evidence="7">
    <location>
        <begin position="49"/>
        <end position="69"/>
    </location>
</feature>
<evidence type="ECO:0000259" key="8">
    <source>
        <dbReference type="Pfam" id="PF06808"/>
    </source>
</evidence>
<dbReference type="GO" id="GO:0022857">
    <property type="term" value="F:transmembrane transporter activity"/>
    <property type="evidence" value="ECO:0007669"/>
    <property type="project" value="TreeGrafter"/>
</dbReference>
<dbReference type="InterPro" id="IPR010656">
    <property type="entry name" value="DctM"/>
</dbReference>
<evidence type="ECO:0000256" key="5">
    <source>
        <dbReference type="ARBA" id="ARBA00022989"/>
    </source>
</evidence>
<evidence type="ECO:0000256" key="4">
    <source>
        <dbReference type="ARBA" id="ARBA00022692"/>
    </source>
</evidence>
<feature type="transmembrane region" description="Helical" evidence="7">
    <location>
        <begin position="193"/>
        <end position="212"/>
    </location>
</feature>
<keyword evidence="2" id="KW-1003">Cell membrane</keyword>
<dbReference type="EMBL" id="BARW01022148">
    <property type="protein sequence ID" value="GAI96137.1"/>
    <property type="molecule type" value="Genomic_DNA"/>
</dbReference>
<proteinExistence type="predicted"/>
<dbReference type="Pfam" id="PF06808">
    <property type="entry name" value="DctM"/>
    <property type="match status" value="1"/>
</dbReference>
<organism evidence="9">
    <name type="scientific">marine sediment metagenome</name>
    <dbReference type="NCBI Taxonomy" id="412755"/>
    <lineage>
        <taxon>unclassified sequences</taxon>
        <taxon>metagenomes</taxon>
        <taxon>ecological metagenomes</taxon>
    </lineage>
</organism>
<gene>
    <name evidence="9" type="ORF">S12H4_37054</name>
</gene>
<evidence type="ECO:0000256" key="6">
    <source>
        <dbReference type="ARBA" id="ARBA00023136"/>
    </source>
</evidence>
<feature type="transmembrane region" description="Helical" evidence="7">
    <location>
        <begin position="160"/>
        <end position="181"/>
    </location>
</feature>
<dbReference type="AlphaFoldDB" id="X1SSU7"/>
<dbReference type="InterPro" id="IPR004681">
    <property type="entry name" value="TRAP_DctM"/>
</dbReference>
<evidence type="ECO:0000313" key="9">
    <source>
        <dbReference type="EMBL" id="GAI96137.1"/>
    </source>
</evidence>
<evidence type="ECO:0000256" key="7">
    <source>
        <dbReference type="SAM" id="Phobius"/>
    </source>
</evidence>
<name>X1SSU7_9ZZZZ</name>
<accession>X1SSU7</accession>
<dbReference type="PANTHER" id="PTHR33362">
    <property type="entry name" value="SIALIC ACID TRAP TRANSPORTER PERMEASE PROTEIN SIAT-RELATED"/>
    <property type="match status" value="1"/>
</dbReference>
<comment type="caution">
    <text evidence="9">The sequence shown here is derived from an EMBL/GenBank/DDBJ whole genome shotgun (WGS) entry which is preliminary data.</text>
</comment>
<feature type="non-terminal residue" evidence="9">
    <location>
        <position position="1"/>
    </location>
</feature>
<evidence type="ECO:0000256" key="1">
    <source>
        <dbReference type="ARBA" id="ARBA00004429"/>
    </source>
</evidence>
<feature type="domain" description="TRAP C4-dicarboxylate transport system permease DctM subunit" evidence="8">
    <location>
        <begin position="1"/>
        <end position="268"/>
    </location>
</feature>
<reference evidence="9" key="1">
    <citation type="journal article" date="2014" name="Front. Microbiol.">
        <title>High frequency of phylogenetically diverse reductive dehalogenase-homologous genes in deep subseafloor sedimentary metagenomes.</title>
        <authorList>
            <person name="Kawai M."/>
            <person name="Futagami T."/>
            <person name="Toyoda A."/>
            <person name="Takaki Y."/>
            <person name="Nishi S."/>
            <person name="Hori S."/>
            <person name="Arai W."/>
            <person name="Tsubouchi T."/>
            <person name="Morono Y."/>
            <person name="Uchiyama I."/>
            <person name="Ito T."/>
            <person name="Fujiyama A."/>
            <person name="Inagaki F."/>
            <person name="Takami H."/>
        </authorList>
    </citation>
    <scope>NUCLEOTIDE SEQUENCE</scope>
    <source>
        <strain evidence="9">Expedition CK06-06</strain>
    </source>
</reference>
<feature type="transmembrane region" description="Helical" evidence="7">
    <location>
        <begin position="12"/>
        <end position="37"/>
    </location>
</feature>
<keyword evidence="6 7" id="KW-0472">Membrane</keyword>
<comment type="subcellular location">
    <subcellularLocation>
        <location evidence="1">Cell inner membrane</location>
        <topology evidence="1">Multi-pass membrane protein</topology>
    </subcellularLocation>
</comment>
<keyword evidence="3" id="KW-0997">Cell inner membrane</keyword>